<gene>
    <name evidence="2" type="ORF">N7476_009705</name>
</gene>
<comment type="caution">
    <text evidence="2">The sequence shown here is derived from an EMBL/GenBank/DDBJ whole genome shotgun (WGS) entry which is preliminary data.</text>
</comment>
<reference evidence="2" key="1">
    <citation type="submission" date="2022-12" db="EMBL/GenBank/DDBJ databases">
        <authorList>
            <person name="Petersen C."/>
        </authorList>
    </citation>
    <scope>NUCLEOTIDE SEQUENCE</scope>
    <source>
        <strain evidence="2">IBT 21472</strain>
    </source>
</reference>
<feature type="region of interest" description="Disordered" evidence="1">
    <location>
        <begin position="181"/>
        <end position="202"/>
    </location>
</feature>
<dbReference type="Proteomes" id="UP001147746">
    <property type="component" value="Unassembled WGS sequence"/>
</dbReference>
<evidence type="ECO:0000313" key="3">
    <source>
        <dbReference type="Proteomes" id="UP001147746"/>
    </source>
</evidence>
<dbReference type="EMBL" id="JAPZBO010000009">
    <property type="protein sequence ID" value="KAJ5302906.1"/>
    <property type="molecule type" value="Genomic_DNA"/>
</dbReference>
<keyword evidence="3" id="KW-1185">Reference proteome</keyword>
<reference evidence="2" key="2">
    <citation type="journal article" date="2023" name="IMA Fungus">
        <title>Comparative genomic study of the Penicillium genus elucidates a diverse pangenome and 15 lateral gene transfer events.</title>
        <authorList>
            <person name="Petersen C."/>
            <person name="Sorensen T."/>
            <person name="Nielsen M.R."/>
            <person name="Sondergaard T.E."/>
            <person name="Sorensen J.L."/>
            <person name="Fitzpatrick D.A."/>
            <person name="Frisvad J.C."/>
            <person name="Nielsen K.L."/>
        </authorList>
    </citation>
    <scope>NUCLEOTIDE SEQUENCE</scope>
    <source>
        <strain evidence="2">IBT 21472</strain>
    </source>
</reference>
<protein>
    <submittedName>
        <fullName evidence="2">Uncharacterized protein</fullName>
    </submittedName>
</protein>
<accession>A0A9W9PNR8</accession>
<sequence length="288" mass="32002">MSYTACLHSPDHCLNDNVSVGSSSSSSFTTAYPSLGPSLQLRRVKTVSQLTRWASKRLSRSSLRGIADGTELSEKNLNNLNLAITTSADNTSETNESFNSARRLLPKSPTRASKAINTIAEDLESSPDQTPEKAQDIRLRDSYSAFCEQFTTSGPQRPKRKFDISMDMLEAEQDYLADAQPRVGCTDSSNNDQKEPAPEDQQIGSKALNGIIQDRTRSYENIYFGQDNTPAIIHPRPPPHIMTPLVYQDMQRVALERKLAGRQKVLGPIRSLFSKGQPLRGQRLDIET</sequence>
<evidence type="ECO:0000313" key="2">
    <source>
        <dbReference type="EMBL" id="KAJ5302906.1"/>
    </source>
</evidence>
<organism evidence="2 3">
    <name type="scientific">Penicillium atrosanguineum</name>
    <dbReference type="NCBI Taxonomy" id="1132637"/>
    <lineage>
        <taxon>Eukaryota</taxon>
        <taxon>Fungi</taxon>
        <taxon>Dikarya</taxon>
        <taxon>Ascomycota</taxon>
        <taxon>Pezizomycotina</taxon>
        <taxon>Eurotiomycetes</taxon>
        <taxon>Eurotiomycetidae</taxon>
        <taxon>Eurotiales</taxon>
        <taxon>Aspergillaceae</taxon>
        <taxon>Penicillium</taxon>
    </lineage>
</organism>
<proteinExistence type="predicted"/>
<evidence type="ECO:0000256" key="1">
    <source>
        <dbReference type="SAM" id="MobiDB-lite"/>
    </source>
</evidence>
<dbReference type="AlphaFoldDB" id="A0A9W9PNR8"/>
<name>A0A9W9PNR8_9EURO</name>